<feature type="region of interest" description="Disordered" evidence="1">
    <location>
        <begin position="198"/>
        <end position="221"/>
    </location>
</feature>
<sequence length="278" mass="30121">MTPQPKSELDTGFCREDAGKATSSGSVVESTSRLDDISDRPMTTFGTTGKKVSSDCRPSAGRVHEAVGKTSANDLLHSPSASVEDFVSGFPANIVRSRHCRESDARAGGYGGAVNPFKPKKNWLAQYDGPAVEHREGDMNSPVEEKVSHAKRSDRQIGAGGPTWPAHLQEVNPSNGMHRASSDLRTSADADWLEDCQRQRGEQGKRRLSADRSLNTLQQPAQTPPLGVWPFGFACSAAPSTSIRPNHKASLAQASSEISWCCQNLLDINMIRAFIYKI</sequence>
<comment type="caution">
    <text evidence="2">The sequence shown here is derived from an EMBL/GenBank/DDBJ whole genome shotgun (WGS) entry which is preliminary data.</text>
</comment>
<dbReference type="Proteomes" id="UP000784294">
    <property type="component" value="Unassembled WGS sequence"/>
</dbReference>
<feature type="region of interest" description="Disordered" evidence="1">
    <location>
        <begin position="1"/>
        <end position="63"/>
    </location>
</feature>
<accession>A0A448WGU5</accession>
<dbReference type="AlphaFoldDB" id="A0A448WGU5"/>
<feature type="compositionally biased region" description="Basic and acidic residues" evidence="1">
    <location>
        <begin position="7"/>
        <end position="19"/>
    </location>
</feature>
<evidence type="ECO:0000256" key="1">
    <source>
        <dbReference type="SAM" id="MobiDB-lite"/>
    </source>
</evidence>
<feature type="compositionally biased region" description="Polar residues" evidence="1">
    <location>
        <begin position="212"/>
        <end position="221"/>
    </location>
</feature>
<feature type="compositionally biased region" description="Basic and acidic residues" evidence="1">
    <location>
        <begin position="198"/>
        <end position="210"/>
    </location>
</feature>
<gene>
    <name evidence="2" type="ORF">PXEA_LOCUS4873</name>
</gene>
<protein>
    <submittedName>
        <fullName evidence="2">Uncharacterized protein</fullName>
    </submittedName>
</protein>
<dbReference type="EMBL" id="CAAALY010011782">
    <property type="protein sequence ID" value="VEL11433.1"/>
    <property type="molecule type" value="Genomic_DNA"/>
</dbReference>
<keyword evidence="3" id="KW-1185">Reference proteome</keyword>
<evidence type="ECO:0000313" key="2">
    <source>
        <dbReference type="EMBL" id="VEL11433.1"/>
    </source>
</evidence>
<feature type="compositionally biased region" description="Polar residues" evidence="1">
    <location>
        <begin position="21"/>
        <end position="31"/>
    </location>
</feature>
<evidence type="ECO:0000313" key="3">
    <source>
        <dbReference type="Proteomes" id="UP000784294"/>
    </source>
</evidence>
<reference evidence="2" key="1">
    <citation type="submission" date="2018-11" db="EMBL/GenBank/DDBJ databases">
        <authorList>
            <consortium name="Pathogen Informatics"/>
        </authorList>
    </citation>
    <scope>NUCLEOTIDE SEQUENCE</scope>
</reference>
<name>A0A448WGU5_9PLAT</name>
<proteinExistence type="predicted"/>
<organism evidence="2 3">
    <name type="scientific">Protopolystoma xenopodis</name>
    <dbReference type="NCBI Taxonomy" id="117903"/>
    <lineage>
        <taxon>Eukaryota</taxon>
        <taxon>Metazoa</taxon>
        <taxon>Spiralia</taxon>
        <taxon>Lophotrochozoa</taxon>
        <taxon>Platyhelminthes</taxon>
        <taxon>Monogenea</taxon>
        <taxon>Polyopisthocotylea</taxon>
        <taxon>Polystomatidea</taxon>
        <taxon>Polystomatidae</taxon>
        <taxon>Protopolystoma</taxon>
    </lineage>
</organism>